<keyword evidence="9 13" id="KW-0862">Zinc</keyword>
<dbReference type="FunFam" id="3.40.140.10:FF:000025">
    <property type="entry name" value="Riboflavin biosynthesis protein RibD"/>
    <property type="match status" value="1"/>
</dbReference>
<dbReference type="InterPro" id="IPR016192">
    <property type="entry name" value="APOBEC/CMP_deaminase_Zn-bd"/>
</dbReference>
<feature type="active site" description="Proton donor" evidence="14">
    <location>
        <position position="80"/>
    </location>
</feature>
<feature type="binding site" evidence="15">
    <location>
        <position position="323"/>
    </location>
    <ligand>
        <name>substrate</name>
    </ligand>
</feature>
<keyword evidence="10 13" id="KW-0521">NADP</keyword>
<evidence type="ECO:0000256" key="7">
    <source>
        <dbReference type="ARBA" id="ARBA00022723"/>
    </source>
</evidence>
<dbReference type="NCBIfam" id="TIGR00227">
    <property type="entry name" value="ribD_Cterm"/>
    <property type="match status" value="1"/>
</dbReference>
<dbReference type="InterPro" id="IPR024072">
    <property type="entry name" value="DHFR-like_dom_sf"/>
</dbReference>
<evidence type="ECO:0000256" key="3">
    <source>
        <dbReference type="ARBA" id="ARBA00004910"/>
    </source>
</evidence>
<dbReference type="PANTHER" id="PTHR38011:SF7">
    <property type="entry name" value="2,5-DIAMINO-6-RIBOSYLAMINO-4(3H)-PYRIMIDINONE 5'-PHOSPHATE REDUCTASE"/>
    <property type="match status" value="1"/>
</dbReference>
<dbReference type="PROSITE" id="PS51747">
    <property type="entry name" value="CYT_DCMP_DEAMINASES_2"/>
    <property type="match status" value="1"/>
</dbReference>
<feature type="binding site" evidence="15">
    <location>
        <position position="228"/>
    </location>
    <ligand>
        <name>NADP(+)</name>
        <dbReference type="ChEBI" id="CHEBI:58349"/>
    </ligand>
</feature>
<evidence type="ECO:0000256" key="11">
    <source>
        <dbReference type="ARBA" id="ARBA00023002"/>
    </source>
</evidence>
<comment type="similarity">
    <text evidence="4 13">In the N-terminal section; belongs to the cytidine and deoxycytidylate deaminase family.</text>
</comment>
<evidence type="ECO:0000256" key="17">
    <source>
        <dbReference type="SAM" id="MobiDB-lite"/>
    </source>
</evidence>
<comment type="function">
    <text evidence="1 13">Converts 2,5-diamino-6-(ribosylamino)-4(3h)-pyrimidinone 5'-phosphate into 5-amino-6-(ribosylamino)-2,4(1h,3h)-pyrimidinedione 5'-phosphate.</text>
</comment>
<dbReference type="InterPro" id="IPR004794">
    <property type="entry name" value="Eubact_RibD"/>
</dbReference>
<dbReference type="SUPFAM" id="SSF53597">
    <property type="entry name" value="Dihydrofolate reductase-like"/>
    <property type="match status" value="1"/>
</dbReference>
<dbReference type="GO" id="GO:0008270">
    <property type="term" value="F:zinc ion binding"/>
    <property type="evidence" value="ECO:0007669"/>
    <property type="project" value="InterPro"/>
</dbReference>
<proteinExistence type="inferred from homology"/>
<keyword evidence="7 13" id="KW-0479">Metal-binding</keyword>
<dbReference type="NCBIfam" id="TIGR00326">
    <property type="entry name" value="eubact_ribD"/>
    <property type="match status" value="1"/>
</dbReference>
<feature type="binding site" evidence="15">
    <location>
        <position position="212"/>
    </location>
    <ligand>
        <name>substrate</name>
    </ligand>
</feature>
<evidence type="ECO:0000256" key="10">
    <source>
        <dbReference type="ARBA" id="ARBA00022857"/>
    </source>
</evidence>
<dbReference type="PANTHER" id="PTHR38011">
    <property type="entry name" value="DIHYDROFOLATE REDUCTASE FAMILY PROTEIN (AFU_ORTHOLOGUE AFUA_8G06820)"/>
    <property type="match status" value="1"/>
</dbReference>
<reference evidence="19" key="1">
    <citation type="submission" date="2016-04" db="EMBL/GenBank/DDBJ databases">
        <authorList>
            <person name="Evans L.H."/>
            <person name="Alamgir A."/>
            <person name="Owens N."/>
            <person name="Weber N.D."/>
            <person name="Virtaneva K."/>
            <person name="Barbian K."/>
            <person name="Babar A."/>
            <person name="Rosenke K."/>
        </authorList>
    </citation>
    <scope>NUCLEOTIDE SEQUENCE</scope>
    <source>
        <strain evidence="19">86</strain>
    </source>
</reference>
<comment type="pathway">
    <text evidence="3 13">Cofactor biosynthesis; riboflavin biosynthesis; 5-amino-6-(D-ribitylamino)uracil from GTP: step 3/4.</text>
</comment>
<evidence type="ECO:0000256" key="4">
    <source>
        <dbReference type="ARBA" id="ARBA00005259"/>
    </source>
</evidence>
<dbReference type="PROSITE" id="PS00903">
    <property type="entry name" value="CYT_DCMP_DEAMINASES_1"/>
    <property type="match status" value="1"/>
</dbReference>
<keyword evidence="8 13" id="KW-0378">Hydrolase</keyword>
<evidence type="ECO:0000256" key="9">
    <source>
        <dbReference type="ARBA" id="ARBA00022833"/>
    </source>
</evidence>
<accession>A0A212J5D2</accession>
<dbReference type="Gene3D" id="3.40.140.10">
    <property type="entry name" value="Cytidine Deaminase, domain 2"/>
    <property type="match status" value="1"/>
</dbReference>
<evidence type="ECO:0000256" key="5">
    <source>
        <dbReference type="ARBA" id="ARBA00007417"/>
    </source>
</evidence>
<dbReference type="GO" id="GO:0050661">
    <property type="term" value="F:NADP binding"/>
    <property type="evidence" value="ECO:0007669"/>
    <property type="project" value="InterPro"/>
</dbReference>
<evidence type="ECO:0000256" key="2">
    <source>
        <dbReference type="ARBA" id="ARBA00004882"/>
    </source>
</evidence>
<evidence type="ECO:0000256" key="14">
    <source>
        <dbReference type="PIRSR" id="PIRSR006769-1"/>
    </source>
</evidence>
<evidence type="ECO:0000256" key="15">
    <source>
        <dbReference type="PIRSR" id="PIRSR006769-2"/>
    </source>
</evidence>
<dbReference type="InterPro" id="IPR002125">
    <property type="entry name" value="CMP_dCMP_dom"/>
</dbReference>
<evidence type="ECO:0000256" key="8">
    <source>
        <dbReference type="ARBA" id="ARBA00022801"/>
    </source>
</evidence>
<evidence type="ECO:0000256" key="13">
    <source>
        <dbReference type="PIRNR" id="PIRNR006769"/>
    </source>
</evidence>
<dbReference type="Pfam" id="PF01872">
    <property type="entry name" value="RibD_C"/>
    <property type="match status" value="1"/>
</dbReference>
<feature type="region of interest" description="Disordered" evidence="17">
    <location>
        <begin position="1"/>
        <end position="22"/>
    </location>
</feature>
<feature type="binding site" evidence="15">
    <location>
        <position position="196"/>
    </location>
    <ligand>
        <name>substrate</name>
    </ligand>
</feature>
<dbReference type="Pfam" id="PF00383">
    <property type="entry name" value="dCMP_cyt_deam_1"/>
    <property type="match status" value="1"/>
</dbReference>
<comment type="catalytic activity">
    <reaction evidence="13">
        <text>2,5-diamino-6-hydroxy-4-(5-phosphoribosylamino)-pyrimidine + H2O + H(+) = 5-amino-6-(5-phospho-D-ribosylamino)uracil + NH4(+)</text>
        <dbReference type="Rhea" id="RHEA:21868"/>
        <dbReference type="ChEBI" id="CHEBI:15377"/>
        <dbReference type="ChEBI" id="CHEBI:15378"/>
        <dbReference type="ChEBI" id="CHEBI:28938"/>
        <dbReference type="ChEBI" id="CHEBI:58453"/>
        <dbReference type="ChEBI" id="CHEBI:58614"/>
        <dbReference type="EC" id="3.5.4.26"/>
    </reaction>
</comment>
<evidence type="ECO:0000256" key="12">
    <source>
        <dbReference type="ARBA" id="ARBA00023268"/>
    </source>
</evidence>
<comment type="similarity">
    <text evidence="5 13">In the C-terminal section; belongs to the HTP reductase family.</text>
</comment>
<feature type="binding site" evidence="15">
    <location>
        <position position="198"/>
    </location>
    <ligand>
        <name>NADP(+)</name>
        <dbReference type="ChEBI" id="CHEBI:58349"/>
    </ligand>
</feature>
<protein>
    <recommendedName>
        <fullName evidence="13">Riboflavin biosynthesis protein RibD</fullName>
    </recommendedName>
    <domain>
        <recommendedName>
            <fullName evidence="13">Diaminohydroxyphosphoribosylaminopyrimidine deaminase</fullName>
            <shortName evidence="13">DRAP deaminase</shortName>
            <ecNumber evidence="13">3.5.4.26</ecNumber>
        </recommendedName>
        <alternativeName>
            <fullName evidence="13">Riboflavin-specific deaminase</fullName>
        </alternativeName>
    </domain>
    <domain>
        <recommendedName>
            <fullName evidence="13">5-amino-6-(5-phosphoribosylamino)uracil reductase</fullName>
            <ecNumber evidence="13">1.1.1.193</ecNumber>
        </recommendedName>
        <alternativeName>
            <fullName evidence="13">HTP reductase</fullName>
        </alternativeName>
    </domain>
</protein>
<evidence type="ECO:0000256" key="16">
    <source>
        <dbReference type="PIRSR" id="PIRSR006769-3"/>
    </source>
</evidence>
<dbReference type="InterPro" id="IPR016193">
    <property type="entry name" value="Cytidine_deaminase-like"/>
</dbReference>
<name>A0A212J5D2_9PROT</name>
<dbReference type="EMBL" id="FLUO01000001">
    <property type="protein sequence ID" value="SBV94660.1"/>
    <property type="molecule type" value="Genomic_DNA"/>
</dbReference>
<feature type="binding site" evidence="15">
    <location>
        <begin position="325"/>
        <end position="331"/>
    </location>
    <ligand>
        <name>NADP(+)</name>
        <dbReference type="ChEBI" id="CHEBI:58349"/>
    </ligand>
</feature>
<sequence length="405" mass="42340">MRPSTRISGKSETSRSLLGKSVSRNIPSAPDVRFMRQALSLARRGLGRVWPNPAVGCVLVREGRVVGAGWTQPSGRPHAERVALDAAGEQARGATAYVSLEPCSHHGKTPPCADALIAAGVARVVAACGDPDPRVSGRGLARLRAAGVEVADGVLAAEARGLNAGFLSRVLRGRPWVTLKVASTLDGRIAAASGESRWITGPRARAEGHRLRGEADAVLTGAGTLVADDPLLTARLPGYESRQPVRIVLEGGAPVPSDAKIWETSHLSPVWLLTARADASRDAELGACGVRVLPVPAGADGRPDPAAVLARLGDEGLTRLLVEAGSALNAAFLGADLVDEIAWFRAPFAIGGDGLAAIAGFGLAELAAAPRFRPLRRLPLDSDVLEVYQRESWNFQDGVGRCLPE</sequence>
<dbReference type="GO" id="GO:0008703">
    <property type="term" value="F:5-amino-6-(5-phosphoribosylamino)uracil reductase activity"/>
    <property type="evidence" value="ECO:0007669"/>
    <property type="project" value="UniProtKB-EC"/>
</dbReference>
<dbReference type="InterPro" id="IPR050765">
    <property type="entry name" value="Riboflavin_Biosynth_HTPR"/>
</dbReference>
<dbReference type="CDD" id="cd01284">
    <property type="entry name" value="Riboflavin_deaminase-reductase"/>
    <property type="match status" value="1"/>
</dbReference>
<evidence type="ECO:0000313" key="19">
    <source>
        <dbReference type="EMBL" id="SBV94660.1"/>
    </source>
</evidence>
<dbReference type="GO" id="GO:0009231">
    <property type="term" value="P:riboflavin biosynthetic process"/>
    <property type="evidence" value="ECO:0007669"/>
    <property type="project" value="UniProtKB-UniPathway"/>
</dbReference>
<evidence type="ECO:0000256" key="6">
    <source>
        <dbReference type="ARBA" id="ARBA00022619"/>
    </source>
</evidence>
<feature type="binding site" evidence="16">
    <location>
        <position position="112"/>
    </location>
    <ligand>
        <name>Zn(2+)</name>
        <dbReference type="ChEBI" id="CHEBI:29105"/>
        <note>catalytic</note>
    </ligand>
</feature>
<comment type="catalytic activity">
    <reaction evidence="13">
        <text>5-amino-6-(5-phospho-D-ribitylamino)uracil + NADP(+) = 5-amino-6-(5-phospho-D-ribosylamino)uracil + NADPH + H(+)</text>
        <dbReference type="Rhea" id="RHEA:17845"/>
        <dbReference type="ChEBI" id="CHEBI:15378"/>
        <dbReference type="ChEBI" id="CHEBI:57783"/>
        <dbReference type="ChEBI" id="CHEBI:58349"/>
        <dbReference type="ChEBI" id="CHEBI:58421"/>
        <dbReference type="ChEBI" id="CHEBI:58453"/>
        <dbReference type="EC" id="1.1.1.193"/>
    </reaction>
</comment>
<feature type="binding site" evidence="15">
    <location>
        <position position="232"/>
    </location>
    <ligand>
        <name>substrate</name>
    </ligand>
</feature>
<evidence type="ECO:0000256" key="1">
    <source>
        <dbReference type="ARBA" id="ARBA00002151"/>
    </source>
</evidence>
<dbReference type="Gene3D" id="3.40.430.10">
    <property type="entry name" value="Dihydrofolate Reductase, subunit A"/>
    <property type="match status" value="1"/>
</dbReference>
<comment type="cofactor">
    <cofactor evidence="13 16">
        <name>Zn(2+)</name>
        <dbReference type="ChEBI" id="CHEBI:29105"/>
    </cofactor>
    <text evidence="13 16">Binds 1 zinc ion.</text>
</comment>
<dbReference type="EC" id="3.5.4.26" evidence="13"/>
<dbReference type="GO" id="GO:0008835">
    <property type="term" value="F:diaminohydroxyphosphoribosylaminopyrimidine deaminase activity"/>
    <property type="evidence" value="ECO:0007669"/>
    <property type="project" value="UniProtKB-EC"/>
</dbReference>
<dbReference type="PIRSF" id="PIRSF006769">
    <property type="entry name" value="RibD"/>
    <property type="match status" value="1"/>
</dbReference>
<dbReference type="UniPathway" id="UPA00275">
    <property type="reaction ID" value="UER00401"/>
</dbReference>
<evidence type="ECO:0000259" key="18">
    <source>
        <dbReference type="PROSITE" id="PS51747"/>
    </source>
</evidence>
<keyword evidence="6 13" id="KW-0686">Riboflavin biosynthesis</keyword>
<feature type="binding site" evidence="15">
    <location>
        <position position="224"/>
    </location>
    <ligand>
        <name>NADP(+)</name>
        <dbReference type="ChEBI" id="CHEBI:58349"/>
    </ligand>
</feature>
<keyword evidence="12" id="KW-0511">Multifunctional enzyme</keyword>
<dbReference type="InterPro" id="IPR011549">
    <property type="entry name" value="RibD_C"/>
</dbReference>
<dbReference type="SUPFAM" id="SSF53927">
    <property type="entry name" value="Cytidine deaminase-like"/>
    <property type="match status" value="1"/>
</dbReference>
<gene>
    <name evidence="19" type="primary">ribD</name>
    <name evidence="19" type="ORF">KL86APRO_10538</name>
</gene>
<feature type="domain" description="CMP/dCMP-type deaminase" evidence="18">
    <location>
        <begin position="29"/>
        <end position="151"/>
    </location>
</feature>
<dbReference type="EC" id="1.1.1.193" evidence="13"/>
<feature type="binding site" evidence="15">
    <location>
        <position position="182"/>
    </location>
    <ligand>
        <name>NADP(+)</name>
        <dbReference type="ChEBI" id="CHEBI:58349"/>
    </ligand>
</feature>
<comment type="pathway">
    <text evidence="2 13">Cofactor biosynthesis; riboflavin biosynthesis; 5-amino-6-(D-ribitylamino)uracil from GTP: step 2/4.</text>
</comment>
<keyword evidence="11 13" id="KW-0560">Oxidoreductase</keyword>
<dbReference type="AlphaFoldDB" id="A0A212J5D2"/>
<feature type="binding site" evidence="16">
    <location>
        <position position="103"/>
    </location>
    <ligand>
        <name>Zn(2+)</name>
        <dbReference type="ChEBI" id="CHEBI:29105"/>
        <note>catalytic</note>
    </ligand>
</feature>
<feature type="binding site" evidence="16">
    <location>
        <position position="78"/>
    </location>
    <ligand>
        <name>Zn(2+)</name>
        <dbReference type="ChEBI" id="CHEBI:29105"/>
        <note>catalytic</note>
    </ligand>
</feature>
<organism evidence="19">
    <name type="scientific">uncultured Alphaproteobacteria bacterium</name>
    <dbReference type="NCBI Taxonomy" id="91750"/>
    <lineage>
        <taxon>Bacteria</taxon>
        <taxon>Pseudomonadati</taxon>
        <taxon>Pseudomonadota</taxon>
        <taxon>Alphaproteobacteria</taxon>
        <taxon>environmental samples</taxon>
    </lineage>
</organism>
<dbReference type="InterPro" id="IPR002734">
    <property type="entry name" value="RibDG_C"/>
</dbReference>
<feature type="binding site" evidence="15">
    <location>
        <position position="235"/>
    </location>
    <ligand>
        <name>substrate</name>
    </ligand>
</feature>